<keyword evidence="9 12" id="KW-0805">Transcription regulation</keyword>
<keyword evidence="11" id="KW-0804">Transcription</keyword>
<reference evidence="15 16" key="1">
    <citation type="journal article" date="2011" name="Stand. Genomic Sci.">
        <title>Complete genome sequence of the hyperthermophilic chemolithoautotroph Pyrolobus fumarii type strain (1A).</title>
        <authorList>
            <person name="Anderson I."/>
            <person name="Goker M."/>
            <person name="Nolan M."/>
            <person name="Lucas S."/>
            <person name="Hammon N."/>
            <person name="Deshpande S."/>
            <person name="Cheng J.F."/>
            <person name="Tapia R."/>
            <person name="Han C."/>
            <person name="Goodwin L."/>
            <person name="Pitluck S."/>
            <person name="Huntemann M."/>
            <person name="Liolios K."/>
            <person name="Ivanova N."/>
            <person name="Pagani I."/>
            <person name="Mavromatis K."/>
            <person name="Ovchinikova G."/>
            <person name="Pati A."/>
            <person name="Chen A."/>
            <person name="Palaniappan K."/>
            <person name="Land M."/>
            <person name="Hauser L."/>
            <person name="Brambilla E.M."/>
            <person name="Huber H."/>
            <person name="Yasawong M."/>
            <person name="Rohde M."/>
            <person name="Spring S."/>
            <person name="Abt B."/>
            <person name="Sikorski J."/>
            <person name="Wirth R."/>
            <person name="Detter J.C."/>
            <person name="Woyke T."/>
            <person name="Bristow J."/>
            <person name="Eisen J.A."/>
            <person name="Markowitz V."/>
            <person name="Hugenholtz P."/>
            <person name="Kyrpides N.C."/>
            <person name="Klenk H.P."/>
            <person name="Lapidus A."/>
        </authorList>
    </citation>
    <scope>NUCLEOTIDE SEQUENCE [LARGE SCALE GENOMIC DNA]</scope>
    <source>
        <strain evidence="16">DSM 11204 / 1A</strain>
    </source>
</reference>
<dbReference type="InterPro" id="IPR015946">
    <property type="entry name" value="KH_dom-like_a/b"/>
</dbReference>
<comment type="cofactor">
    <cofactor evidence="12">
        <name>Zn(2+)</name>
        <dbReference type="ChEBI" id="CHEBI:29105"/>
    </cofactor>
    <text evidence="12">Binds 2 Zn(2+) ions, which are required for nuclease activity.</text>
</comment>
<evidence type="ECO:0000313" key="16">
    <source>
        <dbReference type="Proteomes" id="UP000001037"/>
    </source>
</evidence>
<keyword evidence="10 12" id="KW-0238">DNA-binding</keyword>
<feature type="region of interest" description="KHa" evidence="12">
    <location>
        <begin position="5"/>
        <end position="72"/>
    </location>
</feature>
<dbReference type="Pfam" id="PF10996">
    <property type="entry name" value="Beta-Casp"/>
    <property type="match status" value="1"/>
</dbReference>
<keyword evidence="6 12" id="KW-0862">Zinc</keyword>
<dbReference type="HOGENOM" id="CLU_009673_5_1_2"/>
<dbReference type="Pfam" id="PF16661">
    <property type="entry name" value="Lactamase_B_6"/>
    <property type="match status" value="1"/>
</dbReference>
<evidence type="ECO:0000256" key="8">
    <source>
        <dbReference type="ARBA" id="ARBA00022884"/>
    </source>
</evidence>
<keyword evidence="1 12" id="KW-0806">Transcription termination</keyword>
<dbReference type="Pfam" id="PF17214">
    <property type="entry name" value="KH_TffA"/>
    <property type="match status" value="1"/>
</dbReference>
<comment type="similarity">
    <text evidence="12">Belongs to the metallo-beta-lactamase superfamily. RNA-metabolizing metallo-beta-lactamase-like family. FttA subfamily.</text>
</comment>
<evidence type="ECO:0000256" key="2">
    <source>
        <dbReference type="ARBA" id="ARBA00022722"/>
    </source>
</evidence>
<dbReference type="InterPro" id="IPR001279">
    <property type="entry name" value="Metallo-B-lactamas"/>
</dbReference>
<dbReference type="InterPro" id="IPR022712">
    <property type="entry name" value="Beta_Casp"/>
</dbReference>
<dbReference type="eggNOG" id="arCOG00543">
    <property type="taxonomic scope" value="Archaea"/>
</dbReference>
<evidence type="ECO:0000256" key="4">
    <source>
        <dbReference type="ARBA" id="ARBA00022759"/>
    </source>
</evidence>
<dbReference type="RefSeq" id="WP_014025764.1">
    <property type="nucleotide sequence ID" value="NC_015931.1"/>
</dbReference>
<keyword evidence="7 12" id="KW-0269">Exonuclease</keyword>
<evidence type="ECO:0000256" key="7">
    <source>
        <dbReference type="ARBA" id="ARBA00022839"/>
    </source>
</evidence>
<protein>
    <recommendedName>
        <fullName evidence="12">Transcription termination factor FttA</fullName>
        <ecNumber evidence="12">3.1.-.-</ecNumber>
    </recommendedName>
</protein>
<keyword evidence="5 12" id="KW-0378">Hydrolase</keyword>
<feature type="domain" description="Metallo-beta-lactamase" evidence="13">
    <location>
        <begin position="194"/>
        <end position="404"/>
    </location>
</feature>
<dbReference type="KEGG" id="pfm:Pyrfu_0215"/>
<keyword evidence="8 12" id="KW-0694">RNA-binding</keyword>
<dbReference type="EMBL" id="CP002838">
    <property type="protein sequence ID" value="AEM38087.1"/>
    <property type="molecule type" value="Genomic_DNA"/>
</dbReference>
<comment type="subunit">
    <text evidence="12">Homodimer. Interacts with RNA polymerase (RNAP), interacts with the Spt4-Spt5 complex.</text>
</comment>
<evidence type="ECO:0000259" key="13">
    <source>
        <dbReference type="SMART" id="SM00849"/>
    </source>
</evidence>
<gene>
    <name evidence="12" type="primary">fttA</name>
    <name evidence="15" type="ordered locus">Pyrfu_0215</name>
</gene>
<dbReference type="Pfam" id="PF07521">
    <property type="entry name" value="RMMBL"/>
    <property type="match status" value="1"/>
</dbReference>
<dbReference type="PANTHER" id="PTHR11203">
    <property type="entry name" value="CLEAVAGE AND POLYADENYLATION SPECIFICITY FACTOR FAMILY MEMBER"/>
    <property type="match status" value="1"/>
</dbReference>
<dbReference type="EC" id="3.1.-.-" evidence="12"/>
<dbReference type="Gene3D" id="3.60.15.10">
    <property type="entry name" value="Ribonuclease Z/Hydroxyacylglutathione hydrolase-like"/>
    <property type="match status" value="1"/>
</dbReference>
<dbReference type="GO" id="GO:0008270">
    <property type="term" value="F:zinc ion binding"/>
    <property type="evidence" value="ECO:0007669"/>
    <property type="project" value="UniProtKB-UniRule"/>
</dbReference>
<keyword evidence="16" id="KW-1185">Reference proteome</keyword>
<keyword evidence="2 12" id="KW-0540">Nuclease</keyword>
<evidence type="ECO:0000256" key="10">
    <source>
        <dbReference type="ARBA" id="ARBA00023125"/>
    </source>
</evidence>
<comment type="caution">
    <text evidence="12">Lacks conserved residue(s) required for the propagation of feature annotation.</text>
</comment>
<name>G0EEX3_PYRF1</name>
<dbReference type="CDD" id="cd16295">
    <property type="entry name" value="TTHA0252-CPSF-like_MBL-fold"/>
    <property type="match status" value="1"/>
</dbReference>
<dbReference type="InterPro" id="IPR011108">
    <property type="entry name" value="RMMBL"/>
</dbReference>
<dbReference type="InterPro" id="IPR050698">
    <property type="entry name" value="MBL"/>
</dbReference>
<proteinExistence type="inferred from homology"/>
<dbReference type="Gene3D" id="3.40.50.10890">
    <property type="match status" value="1"/>
</dbReference>
<dbReference type="HAMAP" id="MF_00870">
    <property type="entry name" value="FttA"/>
    <property type="match status" value="1"/>
</dbReference>
<accession>G0EEX3</accession>
<evidence type="ECO:0000256" key="3">
    <source>
        <dbReference type="ARBA" id="ARBA00022723"/>
    </source>
</evidence>
<dbReference type="Gene3D" id="3.30.300.20">
    <property type="match status" value="1"/>
</dbReference>
<dbReference type="CDD" id="cd22532">
    <property type="entry name" value="KH-II_CPSF_arch_rpt1"/>
    <property type="match status" value="1"/>
</dbReference>
<dbReference type="Proteomes" id="UP000001037">
    <property type="component" value="Chromosome"/>
</dbReference>
<dbReference type="InterPro" id="IPR036866">
    <property type="entry name" value="RibonucZ/Hydroxyglut_hydro"/>
</dbReference>
<dbReference type="SMART" id="SM00849">
    <property type="entry name" value="Lactamase_B"/>
    <property type="match status" value="1"/>
</dbReference>
<dbReference type="PANTHER" id="PTHR11203:SF51">
    <property type="entry name" value="CLEAVAGE AND POLYADENYLATION SPECIFICITY FACTOR"/>
    <property type="match status" value="1"/>
</dbReference>
<dbReference type="AlphaFoldDB" id="G0EEX3"/>
<evidence type="ECO:0000256" key="5">
    <source>
        <dbReference type="ARBA" id="ARBA00022801"/>
    </source>
</evidence>
<feature type="region of interest" description="KHb" evidence="12">
    <location>
        <begin position="73"/>
        <end position="140"/>
    </location>
</feature>
<evidence type="ECO:0000256" key="6">
    <source>
        <dbReference type="ARBA" id="ARBA00022833"/>
    </source>
</evidence>
<feature type="binding site" evidence="12">
    <location>
        <position position="245"/>
    </location>
    <ligand>
        <name>Zn(2+)</name>
        <dbReference type="ChEBI" id="CHEBI:29105"/>
        <label>1</label>
    </ligand>
</feature>
<feature type="binding site" evidence="12">
    <location>
        <position position="353"/>
    </location>
    <ligand>
        <name>Zn(2+)</name>
        <dbReference type="ChEBI" id="CHEBI:29105"/>
        <label>1</label>
    </ligand>
</feature>
<dbReference type="GO" id="GO:0003677">
    <property type="term" value="F:DNA binding"/>
    <property type="evidence" value="ECO:0007669"/>
    <property type="project" value="UniProtKB-KW"/>
</dbReference>
<dbReference type="GeneID" id="11139854"/>
<dbReference type="OrthoDB" id="7155at2157"/>
<evidence type="ECO:0000313" key="15">
    <source>
        <dbReference type="EMBL" id="AEM38087.1"/>
    </source>
</evidence>
<evidence type="ECO:0000256" key="11">
    <source>
        <dbReference type="ARBA" id="ARBA00023163"/>
    </source>
</evidence>
<dbReference type="GO" id="GO:0006353">
    <property type="term" value="P:DNA-templated transcription termination"/>
    <property type="evidence" value="ECO:0007669"/>
    <property type="project" value="UniProtKB-UniRule"/>
</dbReference>
<dbReference type="GO" id="GO:0004532">
    <property type="term" value="F:RNA exonuclease activity"/>
    <property type="evidence" value="ECO:0007669"/>
    <property type="project" value="UniProtKB-UniRule"/>
</dbReference>
<keyword evidence="4 12" id="KW-0255">Endonuclease</keyword>
<dbReference type="Gene3D" id="3.30.300.230">
    <property type="match status" value="1"/>
</dbReference>
<dbReference type="SUPFAM" id="SSF56281">
    <property type="entry name" value="Metallo-hydrolase/oxidoreductase"/>
    <property type="match status" value="1"/>
</dbReference>
<dbReference type="InterPro" id="IPR033769">
    <property type="entry name" value="TffA_KH"/>
</dbReference>
<dbReference type="FunCoup" id="G0EEX3">
    <property type="interactions" value="147"/>
</dbReference>
<dbReference type="SMART" id="SM01027">
    <property type="entry name" value="Beta-Casp"/>
    <property type="match status" value="1"/>
</dbReference>
<evidence type="ECO:0000256" key="12">
    <source>
        <dbReference type="HAMAP-Rule" id="MF_00870"/>
    </source>
</evidence>
<dbReference type="InParanoid" id="G0EEX3"/>
<feature type="binding site" evidence="12">
    <location>
        <position position="330"/>
    </location>
    <ligand>
        <name>Zn(2+)</name>
        <dbReference type="ChEBI" id="CHEBI:29105"/>
        <label>1</label>
    </ligand>
</feature>
<feature type="binding site" evidence="12">
    <location>
        <position position="605"/>
    </location>
    <ligand>
        <name>Zn(2+)</name>
        <dbReference type="ChEBI" id="CHEBI:29105"/>
        <label>2</label>
    </ligand>
</feature>
<feature type="domain" description="Beta-Casp" evidence="14">
    <location>
        <begin position="421"/>
        <end position="545"/>
    </location>
</feature>
<dbReference type="GO" id="GO:0004521">
    <property type="term" value="F:RNA endonuclease activity"/>
    <property type="evidence" value="ECO:0007669"/>
    <property type="project" value="UniProtKB-UniRule"/>
</dbReference>
<dbReference type="STRING" id="694429.Pyrfu_0215"/>
<feature type="binding site" evidence="12">
    <location>
        <position position="353"/>
    </location>
    <ligand>
        <name>Zn(2+)</name>
        <dbReference type="ChEBI" id="CHEBI:29105"/>
        <label>2</label>
    </ligand>
</feature>
<comment type="function">
    <text evidence="12">Terminates transcription on the whole genome. Termination is linked to FttA-mediated RNA cleavage and does not require NTP hydrolysis. Cleaves endonucleolytically at the RNA exit channel of RNA polymerase (RNAP); the 5'-3' exonuclease activity of this protein degrades the nascent RNA released from RNAP.</text>
</comment>
<organism evidence="15 16">
    <name type="scientific">Pyrolobus fumarii (strain DSM 11204 / 1A)</name>
    <dbReference type="NCBI Taxonomy" id="694429"/>
    <lineage>
        <taxon>Archaea</taxon>
        <taxon>Thermoproteota</taxon>
        <taxon>Thermoprotei</taxon>
        <taxon>Desulfurococcales</taxon>
        <taxon>Pyrodictiaceae</taxon>
        <taxon>Pyrolobus</taxon>
    </lineage>
</organism>
<dbReference type="GO" id="GO:0003723">
    <property type="term" value="F:RNA binding"/>
    <property type="evidence" value="ECO:0007669"/>
    <property type="project" value="UniProtKB-UniRule"/>
</dbReference>
<dbReference type="InterPro" id="IPR019975">
    <property type="entry name" value="aCPSF1"/>
</dbReference>
<dbReference type="NCBIfam" id="TIGR03675">
    <property type="entry name" value="arCOG00543"/>
    <property type="match status" value="1"/>
</dbReference>
<evidence type="ECO:0000259" key="14">
    <source>
        <dbReference type="SMART" id="SM01027"/>
    </source>
</evidence>
<feature type="binding site" evidence="12">
    <location>
        <position position="247"/>
    </location>
    <ligand>
        <name>Zn(2+)</name>
        <dbReference type="ChEBI" id="CHEBI:29105"/>
        <label>2</label>
    </ligand>
</feature>
<sequence length="649" mass="73017">MYRVGELPLALQQAISKHVPPEAMITRIEFEGPEIAIYVRNPAVIAFRPEIARNLAKELKKRIVFRAEKDARKPQQEAIEIIKSIVPPEAEIKTIMFDEVLGEVIIKARKVGLVYGKGKTIYNKIFAETGWRPVILRAPDKESVTLNGIIDYMLRQSSYRSQILKTMGERIHRGVLFENRYVRIVALGGFMEVGRSAILVETSESRVLLDLGVNPGGTGYDMYPRLDIDEIRPEELDAVIITHAHLDHMGLVPFLFKYGFKGPVYVTKPTRDLMVLSLFDFLDVVTKEGRKPPFSQHDIRKMILHTIALDYEEVTDVTPDIKLTFYNAGHILGSAIAHLHIGEGLHNIVYTGDMKYANTRLLTKAHTKFPRVETLIIESTYGNKRQQKRSQAEAELIQWIVRTIEAKKGKVLIPVLAVGRAQEIILVIVDAIQKGYLRKVPIYIDGMIDEVTAIHLTYPEYLAPSLRKKILYGENPFTAEFLIKVEGAQMREEIINSSEPAVIIATSGMLNGGPSVEYFKNLAHDEKNTLIFVSYQVKGTLGRRVLEAGKGGKITLITPEGKLETININMDVVAIEGFSGHSDIDQLIAFLRDIEPKPKTVILNHGEPEAIRKFRRRIEAECRPGGKLEGAPFCGNIYTPQILDSIKLV</sequence>
<feature type="binding site" evidence="12">
    <location>
        <position position="243"/>
    </location>
    <ligand>
        <name>Zn(2+)</name>
        <dbReference type="ChEBI" id="CHEBI:29105"/>
        <label>1</label>
    </ligand>
</feature>
<feature type="binding site" evidence="12">
    <location>
        <position position="248"/>
    </location>
    <ligand>
        <name>Zn(2+)</name>
        <dbReference type="ChEBI" id="CHEBI:29105"/>
        <label>2</label>
    </ligand>
</feature>
<evidence type="ECO:0000256" key="1">
    <source>
        <dbReference type="ARBA" id="ARBA00022472"/>
    </source>
</evidence>
<keyword evidence="3 12" id="KW-0479">Metal-binding</keyword>
<evidence type="ECO:0000256" key="9">
    <source>
        <dbReference type="ARBA" id="ARBA00023015"/>
    </source>
</evidence>